<organism evidence="1">
    <name type="scientific">marine sediment metagenome</name>
    <dbReference type="NCBI Taxonomy" id="412755"/>
    <lineage>
        <taxon>unclassified sequences</taxon>
        <taxon>metagenomes</taxon>
        <taxon>ecological metagenomes</taxon>
    </lineage>
</organism>
<accession>X1K7I3</accession>
<evidence type="ECO:0000313" key="1">
    <source>
        <dbReference type="EMBL" id="GAI02962.1"/>
    </source>
</evidence>
<dbReference type="EMBL" id="BARV01012301">
    <property type="protein sequence ID" value="GAI02962.1"/>
    <property type="molecule type" value="Genomic_DNA"/>
</dbReference>
<name>X1K7I3_9ZZZZ</name>
<protein>
    <submittedName>
        <fullName evidence="1">Uncharacterized protein</fullName>
    </submittedName>
</protein>
<reference evidence="1" key="1">
    <citation type="journal article" date="2014" name="Front. Microbiol.">
        <title>High frequency of phylogenetically diverse reductive dehalogenase-homologous genes in deep subseafloor sedimentary metagenomes.</title>
        <authorList>
            <person name="Kawai M."/>
            <person name="Futagami T."/>
            <person name="Toyoda A."/>
            <person name="Takaki Y."/>
            <person name="Nishi S."/>
            <person name="Hori S."/>
            <person name="Arai W."/>
            <person name="Tsubouchi T."/>
            <person name="Morono Y."/>
            <person name="Uchiyama I."/>
            <person name="Ito T."/>
            <person name="Fujiyama A."/>
            <person name="Inagaki F."/>
            <person name="Takami H."/>
        </authorList>
    </citation>
    <scope>NUCLEOTIDE SEQUENCE</scope>
    <source>
        <strain evidence="1">Expedition CK06-06</strain>
    </source>
</reference>
<proteinExistence type="predicted"/>
<comment type="caution">
    <text evidence="1">The sequence shown here is derived from an EMBL/GenBank/DDBJ whole genome shotgun (WGS) entry which is preliminary data.</text>
</comment>
<sequence>GMTRRLRNWQEAVSVCKVEIEPIPKGEKLEPWLSCMGRELPKRGIEI</sequence>
<feature type="non-terminal residue" evidence="1">
    <location>
        <position position="1"/>
    </location>
</feature>
<dbReference type="AlphaFoldDB" id="X1K7I3"/>
<gene>
    <name evidence="1" type="ORF">S06H3_22854</name>
</gene>